<dbReference type="OrthoDB" id="7872746at2"/>
<dbReference type="Pfam" id="PF20660">
    <property type="entry name" value="DUF6812"/>
    <property type="match status" value="1"/>
</dbReference>
<organism evidence="1 2">
    <name type="scientific">Rubellimicrobium mesophilum DSM 19309</name>
    <dbReference type="NCBI Taxonomy" id="442562"/>
    <lineage>
        <taxon>Bacteria</taxon>
        <taxon>Pseudomonadati</taxon>
        <taxon>Pseudomonadota</taxon>
        <taxon>Alphaproteobacteria</taxon>
        <taxon>Rhodobacterales</taxon>
        <taxon>Roseobacteraceae</taxon>
        <taxon>Rubellimicrobium</taxon>
    </lineage>
</organism>
<protein>
    <submittedName>
        <fullName evidence="1">Uncharacterized protein</fullName>
    </submittedName>
</protein>
<evidence type="ECO:0000313" key="1">
    <source>
        <dbReference type="EMBL" id="EYD75278.1"/>
    </source>
</evidence>
<reference evidence="1 2" key="1">
    <citation type="submission" date="2013-02" db="EMBL/GenBank/DDBJ databases">
        <authorList>
            <person name="Fiebig A."/>
            <person name="Goeker M."/>
            <person name="Klenk H.-P.P."/>
        </authorList>
    </citation>
    <scope>NUCLEOTIDE SEQUENCE [LARGE SCALE GENOMIC DNA]</scope>
    <source>
        <strain evidence="1 2">DSM 19309</strain>
    </source>
</reference>
<dbReference type="STRING" id="442562.Rumeso_03189"/>
<name>A0A017HM82_9RHOB</name>
<dbReference type="Proteomes" id="UP000019666">
    <property type="component" value="Unassembled WGS sequence"/>
</dbReference>
<keyword evidence="2" id="KW-1185">Reference proteome</keyword>
<evidence type="ECO:0000313" key="2">
    <source>
        <dbReference type="Proteomes" id="UP000019666"/>
    </source>
</evidence>
<dbReference type="RefSeq" id="WP_037279912.1">
    <property type="nucleotide sequence ID" value="NZ_KK088566.1"/>
</dbReference>
<dbReference type="AlphaFoldDB" id="A0A017HM82"/>
<comment type="caution">
    <text evidence="1">The sequence shown here is derived from an EMBL/GenBank/DDBJ whole genome shotgun (WGS) entry which is preliminary data.</text>
</comment>
<dbReference type="InterPro" id="IPR049210">
    <property type="entry name" value="DUF6812"/>
</dbReference>
<gene>
    <name evidence="1" type="ORF">Rumeso_03189</name>
</gene>
<dbReference type="EMBL" id="AOSK01000089">
    <property type="protein sequence ID" value="EYD75278.1"/>
    <property type="molecule type" value="Genomic_DNA"/>
</dbReference>
<dbReference type="HOGENOM" id="CLU_2384340_0_0_5"/>
<accession>A0A017HM82</accession>
<proteinExistence type="predicted"/>
<sequence length="94" mass="10774">MHHGVKQPKYGIPVRVALSNGEALMGLVYVRWGQRVRDALNEREPFLALKTVEQLRLVNKTAIVHVDLLTMDEISRQQGLFPEIDFEYLSLNPC</sequence>